<evidence type="ECO:0000313" key="2">
    <source>
        <dbReference type="Proteomes" id="UP001161325"/>
    </source>
</evidence>
<organism evidence="1 2">
    <name type="scientific">Roseisolibacter agri</name>
    <dbReference type="NCBI Taxonomy" id="2014610"/>
    <lineage>
        <taxon>Bacteria</taxon>
        <taxon>Pseudomonadati</taxon>
        <taxon>Gemmatimonadota</taxon>
        <taxon>Gemmatimonadia</taxon>
        <taxon>Gemmatimonadales</taxon>
        <taxon>Gemmatimonadaceae</taxon>
        <taxon>Roseisolibacter</taxon>
    </lineage>
</organism>
<dbReference type="Proteomes" id="UP001161325">
    <property type="component" value="Unassembled WGS sequence"/>
</dbReference>
<dbReference type="AlphaFoldDB" id="A0AA37Q990"/>
<accession>A0AA37Q990</accession>
<reference evidence="1" key="1">
    <citation type="submission" date="2022-08" db="EMBL/GenBank/DDBJ databases">
        <title>Draft genome sequencing of Roseisolibacter agri AW1220.</title>
        <authorList>
            <person name="Tobiishi Y."/>
            <person name="Tonouchi A."/>
        </authorList>
    </citation>
    <scope>NUCLEOTIDE SEQUENCE</scope>
    <source>
        <strain evidence="1">AW1220</strain>
    </source>
</reference>
<protein>
    <submittedName>
        <fullName evidence="1">Uncharacterized protein</fullName>
    </submittedName>
</protein>
<keyword evidence="2" id="KW-1185">Reference proteome</keyword>
<gene>
    <name evidence="1" type="ORF">rosag_11490</name>
</gene>
<sequence length="156" mass="17126">MVDLAALAPLARRFADYAFARHPEWRALATLAPAEWEGPGVLAVTLRSPRGDRALEVFGEADRVTVGFGTATDHWHGHYEPWPDDPTSEAAVFAEALETVAGLLAETRVIFTLYEADGRPTTFGIAEAGERPDYPGTHRIEFRSWLGTRDASMFPG</sequence>
<dbReference type="EMBL" id="BRXS01000002">
    <property type="protein sequence ID" value="GLC24636.1"/>
    <property type="molecule type" value="Genomic_DNA"/>
</dbReference>
<evidence type="ECO:0000313" key="1">
    <source>
        <dbReference type="EMBL" id="GLC24636.1"/>
    </source>
</evidence>
<proteinExistence type="predicted"/>
<name>A0AA37Q990_9BACT</name>
<comment type="caution">
    <text evidence="1">The sequence shown here is derived from an EMBL/GenBank/DDBJ whole genome shotgun (WGS) entry which is preliminary data.</text>
</comment>